<accession>A0AAV7PJ28</accession>
<evidence type="ECO:0000313" key="2">
    <source>
        <dbReference type="Proteomes" id="UP001066276"/>
    </source>
</evidence>
<dbReference type="Proteomes" id="UP001066276">
    <property type="component" value="Chromosome 7"/>
</dbReference>
<organism evidence="1 2">
    <name type="scientific">Pleurodeles waltl</name>
    <name type="common">Iberian ribbed newt</name>
    <dbReference type="NCBI Taxonomy" id="8319"/>
    <lineage>
        <taxon>Eukaryota</taxon>
        <taxon>Metazoa</taxon>
        <taxon>Chordata</taxon>
        <taxon>Craniata</taxon>
        <taxon>Vertebrata</taxon>
        <taxon>Euteleostomi</taxon>
        <taxon>Amphibia</taxon>
        <taxon>Batrachia</taxon>
        <taxon>Caudata</taxon>
        <taxon>Salamandroidea</taxon>
        <taxon>Salamandridae</taxon>
        <taxon>Pleurodelinae</taxon>
        <taxon>Pleurodeles</taxon>
    </lineage>
</organism>
<evidence type="ECO:0000313" key="1">
    <source>
        <dbReference type="EMBL" id="KAJ1126558.1"/>
    </source>
</evidence>
<dbReference type="EMBL" id="JANPWB010000011">
    <property type="protein sequence ID" value="KAJ1126558.1"/>
    <property type="molecule type" value="Genomic_DNA"/>
</dbReference>
<sequence>MNQSRVCCLYFPCSITHSCRPPPPCGSLSRDPTNWRRGPMFDPRIVAAKGASLSDYCRCCVRKVENTCLELAVQVVHDHGRLRMLHTSCRGRLATPPICQ</sequence>
<reference evidence="1" key="1">
    <citation type="journal article" date="2022" name="bioRxiv">
        <title>Sequencing and chromosome-scale assembly of the giantPleurodeles waltlgenome.</title>
        <authorList>
            <person name="Brown T."/>
            <person name="Elewa A."/>
            <person name="Iarovenko S."/>
            <person name="Subramanian E."/>
            <person name="Araus A.J."/>
            <person name="Petzold A."/>
            <person name="Susuki M."/>
            <person name="Suzuki K.-i.T."/>
            <person name="Hayashi T."/>
            <person name="Toyoda A."/>
            <person name="Oliveira C."/>
            <person name="Osipova E."/>
            <person name="Leigh N.D."/>
            <person name="Simon A."/>
            <person name="Yun M.H."/>
        </authorList>
    </citation>
    <scope>NUCLEOTIDE SEQUENCE</scope>
    <source>
        <strain evidence="1">20211129_DDA</strain>
        <tissue evidence="1">Liver</tissue>
    </source>
</reference>
<protein>
    <submittedName>
        <fullName evidence="1">Uncharacterized protein</fullName>
    </submittedName>
</protein>
<gene>
    <name evidence="1" type="ORF">NDU88_004965</name>
</gene>
<dbReference type="AlphaFoldDB" id="A0AAV7PJ28"/>
<name>A0AAV7PJ28_PLEWA</name>
<proteinExistence type="predicted"/>
<keyword evidence="2" id="KW-1185">Reference proteome</keyword>
<comment type="caution">
    <text evidence="1">The sequence shown here is derived from an EMBL/GenBank/DDBJ whole genome shotgun (WGS) entry which is preliminary data.</text>
</comment>